<dbReference type="RefSeq" id="WP_354448675.1">
    <property type="nucleotide sequence ID" value="NZ_JBEPSH010000013.1"/>
</dbReference>
<dbReference type="Proteomes" id="UP001549320">
    <property type="component" value="Unassembled WGS sequence"/>
</dbReference>
<organism evidence="2 3">
    <name type="scientific">Ottowia thiooxydans</name>
    <dbReference type="NCBI Taxonomy" id="219182"/>
    <lineage>
        <taxon>Bacteria</taxon>
        <taxon>Pseudomonadati</taxon>
        <taxon>Pseudomonadota</taxon>
        <taxon>Betaproteobacteria</taxon>
        <taxon>Burkholderiales</taxon>
        <taxon>Comamonadaceae</taxon>
        <taxon>Ottowia</taxon>
    </lineage>
</organism>
<comment type="caution">
    <text evidence="2">The sequence shown here is derived from an EMBL/GenBank/DDBJ whole genome shotgun (WGS) entry which is preliminary data.</text>
</comment>
<dbReference type="Pfam" id="PF00550">
    <property type="entry name" value="PP-binding"/>
    <property type="match status" value="1"/>
</dbReference>
<gene>
    <name evidence="2" type="ORF">ABIE13_005189</name>
</gene>
<dbReference type="EMBL" id="JBEPSH010000013">
    <property type="protein sequence ID" value="MET4580051.1"/>
    <property type="molecule type" value="Genomic_DNA"/>
</dbReference>
<proteinExistence type="predicted"/>
<dbReference type="InterPro" id="IPR036736">
    <property type="entry name" value="ACP-like_sf"/>
</dbReference>
<evidence type="ECO:0000313" key="3">
    <source>
        <dbReference type="Proteomes" id="UP001549320"/>
    </source>
</evidence>
<evidence type="ECO:0000259" key="1">
    <source>
        <dbReference type="PROSITE" id="PS50075"/>
    </source>
</evidence>
<sequence>MTTSLLRAKTLLSHCLLIPVEHIDDDADVGDLRDVDSLMFEGIVIEIENATGSAVDVMDLLQLRTVRDVAKILDGQSLNITN</sequence>
<dbReference type="PROSITE" id="PS50075">
    <property type="entry name" value="CARRIER"/>
    <property type="match status" value="1"/>
</dbReference>
<dbReference type="SUPFAM" id="SSF47336">
    <property type="entry name" value="ACP-like"/>
    <property type="match status" value="1"/>
</dbReference>
<protein>
    <submittedName>
        <fullName evidence="2">Acyl carrier protein</fullName>
    </submittedName>
</protein>
<reference evidence="2 3" key="1">
    <citation type="submission" date="2024-06" db="EMBL/GenBank/DDBJ databases">
        <title>Sorghum-associated microbial communities from plants grown in Nebraska, USA.</title>
        <authorList>
            <person name="Schachtman D."/>
        </authorList>
    </citation>
    <scope>NUCLEOTIDE SEQUENCE [LARGE SCALE GENOMIC DNA]</scope>
    <source>
        <strain evidence="2 3">2709</strain>
    </source>
</reference>
<dbReference type="InterPro" id="IPR009081">
    <property type="entry name" value="PP-bd_ACP"/>
</dbReference>
<evidence type="ECO:0000313" key="2">
    <source>
        <dbReference type="EMBL" id="MET4580051.1"/>
    </source>
</evidence>
<accession>A0ABV2QG95</accession>
<keyword evidence="3" id="KW-1185">Reference proteome</keyword>
<name>A0ABV2QG95_9BURK</name>
<feature type="domain" description="Carrier" evidence="1">
    <location>
        <begin position="1"/>
        <end position="77"/>
    </location>
</feature>
<dbReference type="Gene3D" id="1.10.1200.10">
    <property type="entry name" value="ACP-like"/>
    <property type="match status" value="1"/>
</dbReference>